<evidence type="ECO:0000256" key="3">
    <source>
        <dbReference type="ARBA" id="ARBA00022475"/>
    </source>
</evidence>
<dbReference type="EMBL" id="REFO01000011">
    <property type="protein sequence ID" value="RMA97040.1"/>
    <property type="molecule type" value="Genomic_DNA"/>
</dbReference>
<evidence type="ECO:0000256" key="10">
    <source>
        <dbReference type="SAM" id="Coils"/>
    </source>
</evidence>
<dbReference type="AlphaFoldDB" id="A0A3M0BI44"/>
<feature type="coiled-coil region" evidence="10">
    <location>
        <begin position="52"/>
        <end position="79"/>
    </location>
</feature>
<protein>
    <recommendedName>
        <fullName evidence="9">Sec-independent protein translocase protein TatA</fullName>
    </recommendedName>
</protein>
<comment type="subcellular location">
    <subcellularLocation>
        <location evidence="1 9">Cell membrane</location>
        <topology evidence="1 9">Single-pass membrane protein</topology>
    </subcellularLocation>
</comment>
<evidence type="ECO:0000256" key="6">
    <source>
        <dbReference type="ARBA" id="ARBA00022989"/>
    </source>
</evidence>
<dbReference type="Pfam" id="PF02416">
    <property type="entry name" value="TatA_B_E"/>
    <property type="match status" value="1"/>
</dbReference>
<keyword evidence="7 9" id="KW-0811">Translocation</keyword>
<dbReference type="Proteomes" id="UP000280842">
    <property type="component" value="Unassembled WGS sequence"/>
</dbReference>
<evidence type="ECO:0000313" key="12">
    <source>
        <dbReference type="Proteomes" id="UP000280842"/>
    </source>
</evidence>
<evidence type="ECO:0000256" key="5">
    <source>
        <dbReference type="ARBA" id="ARBA00022927"/>
    </source>
</evidence>
<dbReference type="PANTHER" id="PTHR42982:SF1">
    <property type="entry name" value="SEC-INDEPENDENT PROTEIN TRANSLOCASE PROTEIN TATA"/>
    <property type="match status" value="1"/>
</dbReference>
<keyword evidence="2 9" id="KW-0813">Transport</keyword>
<keyword evidence="4 9" id="KW-0812">Transmembrane</keyword>
<comment type="function">
    <text evidence="9">Part of the twin-arginine translocation (Tat) system that transports large folded proteins containing a characteristic twin-arginine motif in their signal peptide across membranes. TatA could form the protein-conducting channel of the Tat system.</text>
</comment>
<dbReference type="GO" id="GO:0043953">
    <property type="term" value="P:protein transport by the Tat complex"/>
    <property type="evidence" value="ECO:0007669"/>
    <property type="project" value="UniProtKB-UniRule"/>
</dbReference>
<accession>A0A3M0BI44</accession>
<keyword evidence="8 9" id="KW-0472">Membrane</keyword>
<dbReference type="NCBIfam" id="TIGR01411">
    <property type="entry name" value="tatAE"/>
    <property type="match status" value="1"/>
</dbReference>
<evidence type="ECO:0000256" key="2">
    <source>
        <dbReference type="ARBA" id="ARBA00022448"/>
    </source>
</evidence>
<evidence type="ECO:0000256" key="9">
    <source>
        <dbReference type="HAMAP-Rule" id="MF_00236"/>
    </source>
</evidence>
<evidence type="ECO:0000256" key="7">
    <source>
        <dbReference type="ARBA" id="ARBA00023010"/>
    </source>
</evidence>
<evidence type="ECO:0000256" key="8">
    <source>
        <dbReference type="ARBA" id="ARBA00023136"/>
    </source>
</evidence>
<dbReference type="Gene3D" id="1.20.5.3310">
    <property type="match status" value="1"/>
</dbReference>
<sequence length="81" mass="8929">MFGGIGIPELLLIFGILLLLFGARKLPEIGKGLGEGIRSFKSSLSGDEEEKKEEKVVKAKEIEAEVQKEEIKTEEKQKAEA</sequence>
<evidence type="ECO:0000256" key="1">
    <source>
        <dbReference type="ARBA" id="ARBA00004162"/>
    </source>
</evidence>
<keyword evidence="6 9" id="KW-1133">Transmembrane helix</keyword>
<dbReference type="PANTHER" id="PTHR42982">
    <property type="entry name" value="SEC-INDEPENDENT PROTEIN TRANSLOCASE PROTEIN TATA"/>
    <property type="match status" value="1"/>
</dbReference>
<reference evidence="11 12" key="1">
    <citation type="submission" date="2018-10" db="EMBL/GenBank/DDBJ databases">
        <title>Genomic Encyclopedia of Archaeal and Bacterial Type Strains, Phase II (KMG-II): from individual species to whole genera.</title>
        <authorList>
            <person name="Goeker M."/>
        </authorList>
    </citation>
    <scope>NUCLEOTIDE SEQUENCE [LARGE SCALE GENOMIC DNA]</scope>
    <source>
        <strain evidence="11 12">VM1</strain>
    </source>
</reference>
<evidence type="ECO:0000256" key="4">
    <source>
        <dbReference type="ARBA" id="ARBA00022692"/>
    </source>
</evidence>
<dbReference type="InterPro" id="IPR006312">
    <property type="entry name" value="TatA/E"/>
</dbReference>
<dbReference type="HAMAP" id="MF_00236">
    <property type="entry name" value="TatA_E"/>
    <property type="match status" value="1"/>
</dbReference>
<keyword evidence="12" id="KW-1185">Reference proteome</keyword>
<keyword evidence="3 9" id="KW-1003">Cell membrane</keyword>
<proteinExistence type="inferred from homology"/>
<comment type="subunit">
    <text evidence="9">Forms a complex with TatC.</text>
</comment>
<comment type="similarity">
    <text evidence="9">Belongs to the TatA/E family.</text>
</comment>
<evidence type="ECO:0000313" key="11">
    <source>
        <dbReference type="EMBL" id="RMA97040.1"/>
    </source>
</evidence>
<keyword evidence="10" id="KW-0175">Coiled coil</keyword>
<dbReference type="GO" id="GO:0008320">
    <property type="term" value="F:protein transmembrane transporter activity"/>
    <property type="evidence" value="ECO:0007669"/>
    <property type="project" value="UniProtKB-UniRule"/>
</dbReference>
<gene>
    <name evidence="9" type="primary">tatA</name>
    <name evidence="11" type="ORF">CLV39_0693</name>
</gene>
<dbReference type="GO" id="GO:0033281">
    <property type="term" value="C:TAT protein transport complex"/>
    <property type="evidence" value="ECO:0007669"/>
    <property type="project" value="UniProtKB-UniRule"/>
</dbReference>
<organism evidence="11 12">
    <name type="scientific">Hydrogenothermus marinus</name>
    <dbReference type="NCBI Taxonomy" id="133270"/>
    <lineage>
        <taxon>Bacteria</taxon>
        <taxon>Pseudomonadati</taxon>
        <taxon>Aquificota</taxon>
        <taxon>Aquificia</taxon>
        <taxon>Aquificales</taxon>
        <taxon>Hydrogenothermaceae</taxon>
        <taxon>Hydrogenothermus</taxon>
    </lineage>
</organism>
<name>A0A3M0BI44_9AQUI</name>
<keyword evidence="5 9" id="KW-0653">Protein transport</keyword>
<comment type="caution">
    <text evidence="11">The sequence shown here is derived from an EMBL/GenBank/DDBJ whole genome shotgun (WGS) entry which is preliminary data.</text>
</comment>
<dbReference type="InterPro" id="IPR003369">
    <property type="entry name" value="TatA/B/E"/>
</dbReference>
<dbReference type="RefSeq" id="WP_121922834.1">
    <property type="nucleotide sequence ID" value="NZ_REFO01000011.1"/>
</dbReference>